<proteinExistence type="predicted"/>
<evidence type="ECO:0000313" key="2">
    <source>
        <dbReference type="Proteomes" id="UP000244809"/>
    </source>
</evidence>
<dbReference type="Proteomes" id="UP000244809">
    <property type="component" value="Chromosome 3"/>
</dbReference>
<protein>
    <submittedName>
        <fullName evidence="1">Uncharacterized protein</fullName>
    </submittedName>
</protein>
<sequence length="63" mass="6944">MADRRRLRDHLGRAALAWLSRTSATVRAPRPTGSPTRRSRGRGAVLCFASFSIAPFQPCSRSC</sequence>
<accession>A0AAD0J628</accession>
<dbReference type="EMBL" id="CP021069">
    <property type="protein sequence ID" value="AWG33240.1"/>
    <property type="molecule type" value="Genomic_DNA"/>
</dbReference>
<evidence type="ECO:0000313" key="1">
    <source>
        <dbReference type="EMBL" id="AWG33240.1"/>
    </source>
</evidence>
<reference evidence="1 2" key="1">
    <citation type="submission" date="2017-04" db="EMBL/GenBank/DDBJ databases">
        <title>Complete genome sequence of Burkholderia cenocepacia PC184 Midwest clone.</title>
        <authorList>
            <person name="Mulks M.H."/>
            <person name="Cooper V.S."/>
        </authorList>
    </citation>
    <scope>NUCLEOTIDE SEQUENCE [LARGE SCALE GENOMIC DNA]</scope>
    <source>
        <strain evidence="1 2">PC184 Mulks</strain>
    </source>
</reference>
<organism evidence="1 2">
    <name type="scientific">Burkholderia cenocepacia</name>
    <dbReference type="NCBI Taxonomy" id="95486"/>
    <lineage>
        <taxon>Bacteria</taxon>
        <taxon>Pseudomonadati</taxon>
        <taxon>Pseudomonadota</taxon>
        <taxon>Betaproteobacteria</taxon>
        <taxon>Burkholderiales</taxon>
        <taxon>Burkholderiaceae</taxon>
        <taxon>Burkholderia</taxon>
        <taxon>Burkholderia cepacia complex</taxon>
    </lineage>
</organism>
<dbReference type="AlphaFoldDB" id="A0AAD0J628"/>
<gene>
    <name evidence="1" type="ORF">B9Z07_31905</name>
</gene>
<name>A0AAD0J628_9BURK</name>